<accession>A0A380JD19</accession>
<evidence type="ECO:0000256" key="5">
    <source>
        <dbReference type="SAM" id="Coils"/>
    </source>
</evidence>
<dbReference type="PANTHER" id="PTHR30204">
    <property type="entry name" value="REDOX-CYCLING DRUG-SENSING TRANSCRIPTIONAL ACTIVATOR SOXR"/>
    <property type="match status" value="1"/>
</dbReference>
<dbReference type="EMBL" id="UHFA01000002">
    <property type="protein sequence ID" value="SUN35287.1"/>
    <property type="molecule type" value="Genomic_DNA"/>
</dbReference>
<evidence type="ECO:0000256" key="3">
    <source>
        <dbReference type="ARBA" id="ARBA00023125"/>
    </source>
</evidence>
<dbReference type="Pfam" id="PF13411">
    <property type="entry name" value="MerR_1"/>
    <property type="match status" value="1"/>
</dbReference>
<sequence>MVSEQVYYENEGLLKPQRDENKRRHYSEADYRWLLFILRLKAVGMPIKEIKQYSDLRQQGDSTYQARLELLEEHLQILDDNIHSLLDNREKLLEKIDFYKKELDKKNSN</sequence>
<keyword evidence="2" id="KW-0805">Transcription regulation</keyword>
<dbReference type="InterPro" id="IPR009061">
    <property type="entry name" value="DNA-bd_dom_put_sf"/>
</dbReference>
<evidence type="ECO:0000256" key="2">
    <source>
        <dbReference type="ARBA" id="ARBA00023015"/>
    </source>
</evidence>
<keyword evidence="1" id="KW-0678">Repressor</keyword>
<protein>
    <submittedName>
        <fullName evidence="7">Transcriptional regulator</fullName>
    </submittedName>
</protein>
<evidence type="ECO:0000256" key="4">
    <source>
        <dbReference type="ARBA" id="ARBA00023163"/>
    </source>
</evidence>
<evidence type="ECO:0000256" key="1">
    <source>
        <dbReference type="ARBA" id="ARBA00022491"/>
    </source>
</evidence>
<feature type="coiled-coil region" evidence="5">
    <location>
        <begin position="68"/>
        <end position="109"/>
    </location>
</feature>
<evidence type="ECO:0000313" key="7">
    <source>
        <dbReference type="EMBL" id="SUN35287.1"/>
    </source>
</evidence>
<organism evidence="7 8">
    <name type="scientific">Streptococcus downei MFe28</name>
    <dbReference type="NCBI Taxonomy" id="764290"/>
    <lineage>
        <taxon>Bacteria</taxon>
        <taxon>Bacillati</taxon>
        <taxon>Bacillota</taxon>
        <taxon>Bacilli</taxon>
        <taxon>Lactobacillales</taxon>
        <taxon>Streptococcaceae</taxon>
        <taxon>Streptococcus</taxon>
    </lineage>
</organism>
<dbReference type="CDD" id="cd01109">
    <property type="entry name" value="HTH_YyaN"/>
    <property type="match status" value="1"/>
</dbReference>
<feature type="domain" description="HTH merR-type" evidence="6">
    <location>
        <begin position="1"/>
        <end position="56"/>
    </location>
</feature>
<name>A0A380JD19_STRDO</name>
<keyword evidence="3" id="KW-0238">DNA-binding</keyword>
<keyword evidence="5" id="KW-0175">Coiled coil</keyword>
<proteinExistence type="predicted"/>
<dbReference type="PANTHER" id="PTHR30204:SF69">
    <property type="entry name" value="MERR-FAMILY TRANSCRIPTIONAL REGULATOR"/>
    <property type="match status" value="1"/>
</dbReference>
<dbReference type="InterPro" id="IPR047057">
    <property type="entry name" value="MerR_fam"/>
</dbReference>
<dbReference type="SUPFAM" id="SSF46955">
    <property type="entry name" value="Putative DNA-binding domain"/>
    <property type="match status" value="1"/>
</dbReference>
<evidence type="ECO:0000313" key="8">
    <source>
        <dbReference type="Proteomes" id="UP000254082"/>
    </source>
</evidence>
<dbReference type="GO" id="GO:0003677">
    <property type="term" value="F:DNA binding"/>
    <property type="evidence" value="ECO:0007669"/>
    <property type="project" value="UniProtKB-KW"/>
</dbReference>
<dbReference type="AlphaFoldDB" id="A0A380JD19"/>
<keyword evidence="8" id="KW-1185">Reference proteome</keyword>
<reference evidence="7 8" key="1">
    <citation type="submission" date="2018-06" db="EMBL/GenBank/DDBJ databases">
        <authorList>
            <consortium name="Pathogen Informatics"/>
            <person name="Doyle S."/>
        </authorList>
    </citation>
    <scope>NUCLEOTIDE SEQUENCE [LARGE SCALE GENOMIC DNA]</scope>
    <source>
        <strain evidence="8">NCTC 11391</strain>
    </source>
</reference>
<dbReference type="GO" id="GO:0003700">
    <property type="term" value="F:DNA-binding transcription factor activity"/>
    <property type="evidence" value="ECO:0007669"/>
    <property type="project" value="InterPro"/>
</dbReference>
<dbReference type="PROSITE" id="PS50937">
    <property type="entry name" value="HTH_MERR_2"/>
    <property type="match status" value="1"/>
</dbReference>
<dbReference type="Proteomes" id="UP000254082">
    <property type="component" value="Unassembled WGS sequence"/>
</dbReference>
<dbReference type="Gene3D" id="1.10.1660.10">
    <property type="match status" value="1"/>
</dbReference>
<keyword evidence="4" id="KW-0804">Transcription</keyword>
<evidence type="ECO:0000259" key="6">
    <source>
        <dbReference type="PROSITE" id="PS50937"/>
    </source>
</evidence>
<gene>
    <name evidence="7" type="primary">adhR_1</name>
    <name evidence="7" type="ORF">NCTC11391_00267</name>
</gene>
<dbReference type="SMART" id="SM00422">
    <property type="entry name" value="HTH_MERR"/>
    <property type="match status" value="1"/>
</dbReference>
<dbReference type="InterPro" id="IPR000551">
    <property type="entry name" value="MerR-type_HTH_dom"/>
</dbReference>